<feature type="compositionally biased region" description="Basic and acidic residues" evidence="1">
    <location>
        <begin position="21"/>
        <end position="42"/>
    </location>
</feature>
<accession>A0A0F9GCZ0</accession>
<gene>
    <name evidence="2" type="ORF">LCGC14_1841830</name>
</gene>
<dbReference type="EMBL" id="LAZR01018362">
    <property type="protein sequence ID" value="KKL96699.1"/>
    <property type="molecule type" value="Genomic_DNA"/>
</dbReference>
<feature type="compositionally biased region" description="Basic and acidic residues" evidence="1">
    <location>
        <begin position="1"/>
        <end position="12"/>
    </location>
</feature>
<comment type="caution">
    <text evidence="2">The sequence shown here is derived from an EMBL/GenBank/DDBJ whole genome shotgun (WGS) entry which is preliminary data.</text>
</comment>
<feature type="region of interest" description="Disordered" evidence="1">
    <location>
        <begin position="97"/>
        <end position="148"/>
    </location>
</feature>
<organism evidence="2">
    <name type="scientific">marine sediment metagenome</name>
    <dbReference type="NCBI Taxonomy" id="412755"/>
    <lineage>
        <taxon>unclassified sequences</taxon>
        <taxon>metagenomes</taxon>
        <taxon>ecological metagenomes</taxon>
    </lineage>
</organism>
<reference evidence="2" key="1">
    <citation type="journal article" date="2015" name="Nature">
        <title>Complex archaea that bridge the gap between prokaryotes and eukaryotes.</title>
        <authorList>
            <person name="Spang A."/>
            <person name="Saw J.H."/>
            <person name="Jorgensen S.L."/>
            <person name="Zaremba-Niedzwiedzka K."/>
            <person name="Martijn J."/>
            <person name="Lind A.E."/>
            <person name="van Eijk R."/>
            <person name="Schleper C."/>
            <person name="Guy L."/>
            <person name="Ettema T.J."/>
        </authorList>
    </citation>
    <scope>NUCLEOTIDE SEQUENCE</scope>
</reference>
<proteinExistence type="predicted"/>
<feature type="compositionally biased region" description="Basic and acidic residues" evidence="1">
    <location>
        <begin position="104"/>
        <end position="125"/>
    </location>
</feature>
<evidence type="ECO:0000313" key="2">
    <source>
        <dbReference type="EMBL" id="KKL96699.1"/>
    </source>
</evidence>
<evidence type="ECO:0000256" key="1">
    <source>
        <dbReference type="SAM" id="MobiDB-lite"/>
    </source>
</evidence>
<protein>
    <submittedName>
        <fullName evidence="2">Uncharacterized protein</fullName>
    </submittedName>
</protein>
<sequence length="148" mass="17237">KYDLVERDKTDTDEVEEEPTMQERMEKEVESKMKPGFRDDPEWKAASKKLNDQSTLMRIIADLEMDIEDLEIELEKDCDPITANMLARAKKELKTLENQAGITQKREEHTKEEKKPPKKSLHPEESPQTTPRDLTDQEIDAALQQLND</sequence>
<name>A0A0F9GCZ0_9ZZZZ</name>
<feature type="non-terminal residue" evidence="2">
    <location>
        <position position="1"/>
    </location>
</feature>
<feature type="region of interest" description="Disordered" evidence="1">
    <location>
        <begin position="1"/>
        <end position="42"/>
    </location>
</feature>
<dbReference type="AlphaFoldDB" id="A0A0F9GCZ0"/>